<sequence length="75" mass="8926">MISTTSVSNESADIFDRQKIKLLSYDEYNYLKRFVFVGHVNGQYCYIDKYIEKEVCHSHPIATINDYNNFLLFVY</sequence>
<accession>A0AAF1DB51</accession>
<proteinExistence type="predicted"/>
<dbReference type="Proteomes" id="UP000830719">
    <property type="component" value="Segment"/>
</dbReference>
<evidence type="ECO:0000313" key="2">
    <source>
        <dbReference type="Proteomes" id="UP000830719"/>
    </source>
</evidence>
<reference evidence="1" key="1">
    <citation type="submission" date="2019-01" db="EMBL/GenBank/DDBJ databases">
        <authorList>
            <person name="Trentin L.B."/>
            <person name="Santos E.R."/>
            <person name="Silva L.A."/>
            <person name="Sosa-Gomez D.R."/>
            <person name="Ribeiro B.M."/>
            <person name="Ardisson-Araujo D.M.P."/>
        </authorList>
    </citation>
    <scope>NUCLEOTIDE SEQUENCE</scope>
    <source>
        <strain evidence="1">VPN54</strain>
    </source>
</reference>
<name>A0AAF1DB51_9ABAC</name>
<dbReference type="KEGG" id="vg:80538097"/>
<evidence type="ECO:0000313" key="1">
    <source>
        <dbReference type="EMBL" id="QEI03661.1"/>
    </source>
</evidence>
<dbReference type="EMBL" id="MK419956">
    <property type="protein sequence ID" value="QEI03661.1"/>
    <property type="molecule type" value="Genomic_DNA"/>
</dbReference>
<dbReference type="RefSeq" id="YP_010799627.1">
    <property type="nucleotide sequence ID" value="NC_076682.1"/>
</dbReference>
<keyword evidence="2" id="KW-1185">Reference proteome</keyword>
<dbReference type="GeneID" id="80538097"/>
<protein>
    <submittedName>
        <fullName evidence="1">Uncharacterized protein</fullName>
    </submittedName>
</protein>
<organism evidence="1 2">
    <name type="scientific">Rachiplusia nu nucleopolyhedrovirus</name>
    <dbReference type="NCBI Taxonomy" id="2605775"/>
    <lineage>
        <taxon>Viruses</taxon>
        <taxon>Viruses incertae sedis</taxon>
        <taxon>Naldaviricetes</taxon>
        <taxon>Lefavirales</taxon>
        <taxon>Baculoviridae</taxon>
        <taxon>Alphabaculovirus</taxon>
        <taxon>Alphabaculovirus ranus</taxon>
    </lineage>
</organism>